<dbReference type="HOGENOM" id="CLU_130332_2_2_0"/>
<dbReference type="STRING" id="1006576.DTL3_1821"/>
<comment type="subcellular location">
    <subcellularLocation>
        <location evidence="1">Cytoplasm</location>
    </subcellularLocation>
</comment>
<dbReference type="RefSeq" id="WP_045088429.1">
    <property type="nucleotide sequence ID" value="NZ_LN824141.1"/>
</dbReference>
<evidence type="ECO:0000256" key="4">
    <source>
        <dbReference type="ARBA" id="ARBA00022723"/>
    </source>
</evidence>
<dbReference type="InterPro" id="IPR038390">
    <property type="entry name" value="Metal_Tscrpt_repr_sf"/>
</dbReference>
<keyword evidence="3" id="KW-0963">Cytoplasm</keyword>
<reference evidence="8" key="1">
    <citation type="submission" date="2014-11" db="EMBL/GenBank/DDBJ databases">
        <authorList>
            <person name="Wibberg D."/>
        </authorList>
    </citation>
    <scope>NUCLEOTIDE SEQUENCE [LARGE SCALE GENOMIC DNA]</scope>
    <source>
        <strain evidence="8">L3</strain>
    </source>
</reference>
<comment type="subunit">
    <text evidence="2">Homodimer.</text>
</comment>
<accession>A0A0C7P0M5</accession>
<dbReference type="Gene3D" id="1.20.58.1000">
    <property type="entry name" value="Metal-sensitive repressor, helix protomer"/>
    <property type="match status" value="1"/>
</dbReference>
<dbReference type="Proteomes" id="UP000032809">
    <property type="component" value="Chromosome I"/>
</dbReference>
<proteinExistence type="predicted"/>
<dbReference type="GO" id="GO:0045892">
    <property type="term" value="P:negative regulation of DNA-templated transcription"/>
    <property type="evidence" value="ECO:0007669"/>
    <property type="project" value="UniProtKB-ARBA"/>
</dbReference>
<keyword evidence="8" id="KW-1185">Reference proteome</keyword>
<evidence type="ECO:0000256" key="6">
    <source>
        <dbReference type="ARBA" id="ARBA00041544"/>
    </source>
</evidence>
<dbReference type="EMBL" id="LN824141">
    <property type="protein sequence ID" value="CEP79103.1"/>
    <property type="molecule type" value="Genomic_DNA"/>
</dbReference>
<gene>
    <name evidence="7" type="primary">copT3</name>
    <name evidence="7" type="ORF">DTL3_1821</name>
</gene>
<dbReference type="PANTHER" id="PTHR33677:SF4">
    <property type="entry name" value="COPPER-SENSING TRANSCRIPTIONAL REPRESSOR CSOR"/>
    <property type="match status" value="1"/>
</dbReference>
<protein>
    <recommendedName>
        <fullName evidence="5">Copper-sensing transcriptional repressor CsoR</fullName>
    </recommendedName>
    <alternativeName>
        <fullName evidence="6">Copper-sensitive operon repressor</fullName>
    </alternativeName>
</protein>
<evidence type="ECO:0000256" key="2">
    <source>
        <dbReference type="ARBA" id="ARBA00011738"/>
    </source>
</evidence>
<dbReference type="KEGG" id="dtn:DTL3_1821"/>
<dbReference type="InterPro" id="IPR003735">
    <property type="entry name" value="Metal_Tscrpt_repr"/>
</dbReference>
<dbReference type="OrthoDB" id="9811244at2"/>
<dbReference type="GO" id="GO:0046872">
    <property type="term" value="F:metal ion binding"/>
    <property type="evidence" value="ECO:0007669"/>
    <property type="project" value="UniProtKB-KW"/>
</dbReference>
<dbReference type="PANTHER" id="PTHR33677">
    <property type="entry name" value="TRANSCRIPTIONAL REPRESSOR FRMR-RELATED"/>
    <property type="match status" value="1"/>
</dbReference>
<evidence type="ECO:0000256" key="1">
    <source>
        <dbReference type="ARBA" id="ARBA00004496"/>
    </source>
</evidence>
<dbReference type="AlphaFoldDB" id="A0A0C7P0M5"/>
<organism evidence="7 8">
    <name type="scientific">Defluviitoga tunisiensis</name>
    <dbReference type="NCBI Taxonomy" id="1006576"/>
    <lineage>
        <taxon>Bacteria</taxon>
        <taxon>Thermotogati</taxon>
        <taxon>Thermotogota</taxon>
        <taxon>Thermotogae</taxon>
        <taxon>Petrotogales</taxon>
        <taxon>Petrotogaceae</taxon>
        <taxon>Defluviitoga</taxon>
    </lineage>
</organism>
<dbReference type="GO" id="GO:0003677">
    <property type="term" value="F:DNA binding"/>
    <property type="evidence" value="ECO:0007669"/>
    <property type="project" value="InterPro"/>
</dbReference>
<dbReference type="Pfam" id="PF02583">
    <property type="entry name" value="Trns_repr_metal"/>
    <property type="match status" value="1"/>
</dbReference>
<evidence type="ECO:0000256" key="3">
    <source>
        <dbReference type="ARBA" id="ARBA00022490"/>
    </source>
</evidence>
<name>A0A0C7P0M5_DEFTU</name>
<dbReference type="GO" id="GO:0005737">
    <property type="term" value="C:cytoplasm"/>
    <property type="evidence" value="ECO:0007669"/>
    <property type="project" value="UniProtKB-SubCell"/>
</dbReference>
<evidence type="ECO:0000313" key="8">
    <source>
        <dbReference type="Proteomes" id="UP000032809"/>
    </source>
</evidence>
<evidence type="ECO:0000256" key="5">
    <source>
        <dbReference type="ARBA" id="ARBA00039938"/>
    </source>
</evidence>
<sequence length="90" mass="10495">MKHEKALNKLKTAKGQLEATIKMVEEERYCIDISKQLLATISLLKNAHVDILKKHIETCLKEAITSQNQQEINIKLEELEEVIRYLNKTY</sequence>
<keyword evidence="4" id="KW-0479">Metal-binding</keyword>
<evidence type="ECO:0000313" key="7">
    <source>
        <dbReference type="EMBL" id="CEP79103.1"/>
    </source>
</evidence>